<organism evidence="2 3">
    <name type="scientific">Marivirga tractuosa (strain ATCC 23168 / DSM 4126 / NBRC 15989 / NCIMB 1408 / VKM B-1430 / H-43)</name>
    <name type="common">Microscilla tractuosa</name>
    <name type="synonym">Flexibacter tractuosus</name>
    <dbReference type="NCBI Taxonomy" id="643867"/>
    <lineage>
        <taxon>Bacteria</taxon>
        <taxon>Pseudomonadati</taxon>
        <taxon>Bacteroidota</taxon>
        <taxon>Cytophagia</taxon>
        <taxon>Cytophagales</taxon>
        <taxon>Marivirgaceae</taxon>
        <taxon>Marivirga</taxon>
    </lineage>
</organism>
<dbReference type="Pfam" id="PF00561">
    <property type="entry name" value="Abhydrolase_1"/>
    <property type="match status" value="1"/>
</dbReference>
<sequence length="229" mass="25852">MSKQNLVLLHGALGSSRSFDDLTNYLSSNYNLIIPDFKWHGCRSNEGHGFIMKDLVDDLEAIFQNQNIQSANVFGFSMGGYVALSLALKKPELFKKIMTLGTKLDWNPQQAENESKMLNAEKIQEKVPQFAKHLQALHAENWIHLCAQTGQMMKELGNRPLLTKDNIATIELKIRFGLGDQDNMVSLEETTAFYKALQHGELQVFPNCPHPIEKVNSQMIADSIEQFLG</sequence>
<dbReference type="AlphaFoldDB" id="E4TW32"/>
<dbReference type="HOGENOM" id="CLU_020336_50_5_10"/>
<evidence type="ECO:0000313" key="3">
    <source>
        <dbReference type="Proteomes" id="UP000008720"/>
    </source>
</evidence>
<protein>
    <submittedName>
        <fullName evidence="2">Alpha/beta hydrolase fold protein</fullName>
    </submittedName>
</protein>
<evidence type="ECO:0000259" key="1">
    <source>
        <dbReference type="Pfam" id="PF00561"/>
    </source>
</evidence>
<evidence type="ECO:0000313" key="2">
    <source>
        <dbReference type="EMBL" id="ADR23250.1"/>
    </source>
</evidence>
<keyword evidence="3" id="KW-1185">Reference proteome</keyword>
<dbReference type="InterPro" id="IPR000073">
    <property type="entry name" value="AB_hydrolase_1"/>
</dbReference>
<dbReference type="KEGG" id="mtt:Ftrac_3276"/>
<keyword evidence="2" id="KW-0378">Hydrolase</keyword>
<dbReference type="PANTHER" id="PTHR43798">
    <property type="entry name" value="MONOACYLGLYCEROL LIPASE"/>
    <property type="match status" value="1"/>
</dbReference>
<name>E4TW32_MARTH</name>
<dbReference type="PANTHER" id="PTHR43798:SF33">
    <property type="entry name" value="HYDROLASE, PUTATIVE (AFU_ORTHOLOGUE AFUA_2G14860)-RELATED"/>
    <property type="match status" value="1"/>
</dbReference>
<dbReference type="STRING" id="643867.Ftrac_3276"/>
<dbReference type="Gene3D" id="3.40.50.1820">
    <property type="entry name" value="alpha/beta hydrolase"/>
    <property type="match status" value="1"/>
</dbReference>
<accession>E4TW32</accession>
<proteinExistence type="predicted"/>
<reference evidence="2 3" key="1">
    <citation type="journal article" date="2011" name="Stand. Genomic Sci.">
        <title>Complete genome sequence of Marivirga tractuosa type strain (H-43).</title>
        <authorList>
            <person name="Pagani I."/>
            <person name="Chertkov O."/>
            <person name="Lapidus A."/>
            <person name="Lucas S."/>
            <person name="Del Rio T.G."/>
            <person name="Tice H."/>
            <person name="Copeland A."/>
            <person name="Cheng J.F."/>
            <person name="Nolan M."/>
            <person name="Saunders E."/>
            <person name="Pitluck S."/>
            <person name="Held B."/>
            <person name="Goodwin L."/>
            <person name="Liolios K."/>
            <person name="Ovchinikova G."/>
            <person name="Ivanova N."/>
            <person name="Mavromatis K."/>
            <person name="Pati A."/>
            <person name="Chen A."/>
            <person name="Palaniappan K."/>
            <person name="Land M."/>
            <person name="Hauser L."/>
            <person name="Jeffries C.D."/>
            <person name="Detter J.C."/>
            <person name="Han C."/>
            <person name="Tapia R."/>
            <person name="Ngatchou-Djao O.D."/>
            <person name="Rohde M."/>
            <person name="Goker M."/>
            <person name="Spring S."/>
            <person name="Sikorski J."/>
            <person name="Woyke T."/>
            <person name="Bristow J."/>
            <person name="Eisen J.A."/>
            <person name="Markowitz V."/>
            <person name="Hugenholtz P."/>
            <person name="Klenk H.P."/>
            <person name="Kyrpides N.C."/>
        </authorList>
    </citation>
    <scope>NUCLEOTIDE SEQUENCE [LARGE SCALE GENOMIC DNA]</scope>
    <source>
        <strain evidence="3">ATCC 23168 / DSM 4126 / NBRC 15989 / NCIMB 1408 / VKM B-1430 / H-43</strain>
    </source>
</reference>
<gene>
    <name evidence="2" type="ordered locus">Ftrac_3276</name>
</gene>
<dbReference type="GO" id="GO:0016020">
    <property type="term" value="C:membrane"/>
    <property type="evidence" value="ECO:0007669"/>
    <property type="project" value="TreeGrafter"/>
</dbReference>
<dbReference type="SUPFAM" id="SSF53474">
    <property type="entry name" value="alpha/beta-Hydrolases"/>
    <property type="match status" value="1"/>
</dbReference>
<dbReference type="EMBL" id="CP002349">
    <property type="protein sequence ID" value="ADR23250.1"/>
    <property type="molecule type" value="Genomic_DNA"/>
</dbReference>
<dbReference type="OrthoDB" id="9791779at2"/>
<dbReference type="eggNOG" id="COG1647">
    <property type="taxonomic scope" value="Bacteria"/>
</dbReference>
<dbReference type="RefSeq" id="WP_013455392.1">
    <property type="nucleotide sequence ID" value="NC_014759.1"/>
</dbReference>
<dbReference type="InterPro" id="IPR050266">
    <property type="entry name" value="AB_hydrolase_sf"/>
</dbReference>
<dbReference type="InterPro" id="IPR029058">
    <property type="entry name" value="AB_hydrolase_fold"/>
</dbReference>
<dbReference type="Proteomes" id="UP000008720">
    <property type="component" value="Chromosome"/>
</dbReference>
<feature type="domain" description="AB hydrolase-1" evidence="1">
    <location>
        <begin position="6"/>
        <end position="140"/>
    </location>
</feature>
<dbReference type="GO" id="GO:0016787">
    <property type="term" value="F:hydrolase activity"/>
    <property type="evidence" value="ECO:0007669"/>
    <property type="project" value="UniProtKB-KW"/>
</dbReference>